<dbReference type="Proteomes" id="UP000050544">
    <property type="component" value="Unassembled WGS sequence"/>
</dbReference>
<comment type="caution">
    <text evidence="1">The sequence shown here is derived from an EMBL/GenBank/DDBJ whole genome shotgun (WGS) entry which is preliminary data.</text>
</comment>
<dbReference type="RefSeq" id="WP_054520625.1">
    <property type="nucleotide sequence ID" value="NZ_LGKO01000002.1"/>
</dbReference>
<dbReference type="STRING" id="869279.SE15_03080"/>
<dbReference type="EMBL" id="LGKO01000002">
    <property type="protein sequence ID" value="KPL84163.1"/>
    <property type="molecule type" value="Genomic_DNA"/>
</dbReference>
<accession>A0A0P6YN32</accession>
<dbReference type="AlphaFoldDB" id="A0A0P6YN32"/>
<gene>
    <name evidence="1" type="ORF">SE15_03080</name>
</gene>
<dbReference type="OrthoDB" id="165371at2"/>
<name>A0A0P6YN32_9CHLR</name>
<reference evidence="1 2" key="1">
    <citation type="submission" date="2015-07" db="EMBL/GenBank/DDBJ databases">
        <title>Whole genome sequence of Thermanaerothrix daxensis DSM 23592.</title>
        <authorList>
            <person name="Hemp J."/>
            <person name="Ward L.M."/>
            <person name="Pace L.A."/>
            <person name="Fischer W.W."/>
        </authorList>
    </citation>
    <scope>NUCLEOTIDE SEQUENCE [LARGE SCALE GENOMIC DNA]</scope>
    <source>
        <strain evidence="1 2">GNS-1</strain>
    </source>
</reference>
<keyword evidence="2" id="KW-1185">Reference proteome</keyword>
<evidence type="ECO:0000313" key="2">
    <source>
        <dbReference type="Proteomes" id="UP000050544"/>
    </source>
</evidence>
<sequence length="226" mass="25327">MDSVRHETAVRVPRLKEVIGALPVLTHETAVLGLDEDGVPVLWNLQDPAVGALLVVGETLGQAQQPLWVMRESLLAGNTPATVRMLWVGEGQGDALTEVISPYTRALEETIKRLGDLVESRAHGRLRGESVVLYLSDLVQALQVDWDAYYLLEYLVQRGAGQKVWVVAALEAGRADERVWRWVGRFRTHLVGPLRDTAVRRRLGVPESEFWQVRTKGRWVSLVLPR</sequence>
<proteinExistence type="predicted"/>
<organism evidence="1 2">
    <name type="scientific">Thermanaerothrix daxensis</name>
    <dbReference type="NCBI Taxonomy" id="869279"/>
    <lineage>
        <taxon>Bacteria</taxon>
        <taxon>Bacillati</taxon>
        <taxon>Chloroflexota</taxon>
        <taxon>Anaerolineae</taxon>
        <taxon>Anaerolineales</taxon>
        <taxon>Anaerolineaceae</taxon>
        <taxon>Thermanaerothrix</taxon>
    </lineage>
</organism>
<protein>
    <submittedName>
        <fullName evidence="1">Uncharacterized protein</fullName>
    </submittedName>
</protein>
<evidence type="ECO:0000313" key="1">
    <source>
        <dbReference type="EMBL" id="KPL84163.1"/>
    </source>
</evidence>